<dbReference type="OrthoDB" id="598268at2"/>
<dbReference type="AlphaFoldDB" id="A1BCR5"/>
<dbReference type="eggNOG" id="ENOG5032U1K">
    <property type="taxonomic scope" value="Bacteria"/>
</dbReference>
<feature type="transmembrane region" description="Helical" evidence="1">
    <location>
        <begin position="21"/>
        <end position="40"/>
    </location>
</feature>
<feature type="transmembrane region" description="Helical" evidence="1">
    <location>
        <begin position="89"/>
        <end position="110"/>
    </location>
</feature>
<organism evidence="2 3">
    <name type="scientific">Chlorobium phaeobacteroides (strain DSM 266 / SMG 266 / 2430)</name>
    <dbReference type="NCBI Taxonomy" id="290317"/>
    <lineage>
        <taxon>Bacteria</taxon>
        <taxon>Pseudomonadati</taxon>
        <taxon>Chlorobiota</taxon>
        <taxon>Chlorobiia</taxon>
        <taxon>Chlorobiales</taxon>
        <taxon>Chlorobiaceae</taxon>
        <taxon>Chlorobium/Pelodictyon group</taxon>
        <taxon>Chlorobium</taxon>
    </lineage>
</organism>
<evidence type="ECO:0000313" key="2">
    <source>
        <dbReference type="EMBL" id="ABL64192.1"/>
    </source>
</evidence>
<keyword evidence="1" id="KW-0472">Membrane</keyword>
<protein>
    <recommendedName>
        <fullName evidence="4">DUF1634 domain-containing protein</fullName>
    </recommendedName>
</protein>
<dbReference type="EMBL" id="CP000492">
    <property type="protein sequence ID" value="ABL64192.1"/>
    <property type="molecule type" value="Genomic_DNA"/>
</dbReference>
<sequence length="142" mass="15791">MKDTNREKPDEGDVQFVYAKVLDFVSHAGMVFIAAGYLIYVMQLLPLSVSIRAVADNWHLSASDMQQKLHVPSGWSFMGSMADALHGDVVSYMSILFLCMATILCLVFAVKVFFREKNYIYTAITFLQALVLLVAASGVISR</sequence>
<gene>
    <name evidence="2" type="ordered locus">Cpha266_0122</name>
</gene>
<keyword evidence="1" id="KW-0812">Transmembrane</keyword>
<proteinExistence type="predicted"/>
<evidence type="ECO:0008006" key="4">
    <source>
        <dbReference type="Google" id="ProtNLM"/>
    </source>
</evidence>
<feature type="transmembrane region" description="Helical" evidence="1">
    <location>
        <begin position="119"/>
        <end position="140"/>
    </location>
</feature>
<reference evidence="2 3" key="1">
    <citation type="submission" date="2006-12" db="EMBL/GenBank/DDBJ databases">
        <title>Complete sequence of Chlorobium phaeobacteroides DSM 266.</title>
        <authorList>
            <consortium name="US DOE Joint Genome Institute"/>
            <person name="Copeland A."/>
            <person name="Lucas S."/>
            <person name="Lapidus A."/>
            <person name="Barry K."/>
            <person name="Detter J.C."/>
            <person name="Glavina del Rio T."/>
            <person name="Hammon N."/>
            <person name="Israni S."/>
            <person name="Pitluck S."/>
            <person name="Goltsman E."/>
            <person name="Schmutz J."/>
            <person name="Larimer F."/>
            <person name="Land M."/>
            <person name="Hauser L."/>
            <person name="Mikhailova N."/>
            <person name="Li T."/>
            <person name="Overmann J."/>
            <person name="Bryant D.A."/>
            <person name="Richardson P."/>
        </authorList>
    </citation>
    <scope>NUCLEOTIDE SEQUENCE [LARGE SCALE GENOMIC DNA]</scope>
    <source>
        <strain evidence="2 3">DSM 266</strain>
    </source>
</reference>
<evidence type="ECO:0000313" key="3">
    <source>
        <dbReference type="Proteomes" id="UP000008701"/>
    </source>
</evidence>
<evidence type="ECO:0000256" key="1">
    <source>
        <dbReference type="SAM" id="Phobius"/>
    </source>
</evidence>
<dbReference type="KEGG" id="cph:Cpha266_0122"/>
<accession>A1BCR5</accession>
<keyword evidence="1" id="KW-1133">Transmembrane helix</keyword>
<dbReference type="Proteomes" id="UP000008701">
    <property type="component" value="Chromosome"/>
</dbReference>
<dbReference type="HOGENOM" id="CLU_151167_0_0_10"/>
<dbReference type="STRING" id="290317.Cpha266_0122"/>
<dbReference type="RefSeq" id="WP_011744032.1">
    <property type="nucleotide sequence ID" value="NC_008639.1"/>
</dbReference>
<name>A1BCR5_CHLPD</name>
<keyword evidence="3" id="KW-1185">Reference proteome</keyword>